<dbReference type="EMBL" id="JACEFF010000843">
    <property type="protein sequence ID" value="KAH9630056.1"/>
    <property type="molecule type" value="Genomic_DNA"/>
</dbReference>
<evidence type="ECO:0000256" key="3">
    <source>
        <dbReference type="ARBA" id="ARBA00023242"/>
    </source>
</evidence>
<dbReference type="Pfam" id="PF03178">
    <property type="entry name" value="CPSF_A"/>
    <property type="match status" value="2"/>
</dbReference>
<evidence type="ECO:0000256" key="1">
    <source>
        <dbReference type="ARBA" id="ARBA00004123"/>
    </source>
</evidence>
<dbReference type="InterPro" id="IPR015943">
    <property type="entry name" value="WD40/YVTN_repeat-like_dom_sf"/>
</dbReference>
<dbReference type="InterPro" id="IPR004871">
    <property type="entry name" value="RSE1/DDB1/CPSF1_C"/>
</dbReference>
<keyword evidence="3" id="KW-0539">Nucleus</keyword>
<dbReference type="GO" id="GO:0003676">
    <property type="term" value="F:nucleic acid binding"/>
    <property type="evidence" value="ECO:0007669"/>
    <property type="project" value="InterPro"/>
</dbReference>
<comment type="subcellular location">
    <subcellularLocation>
        <location evidence="1">Nucleus</location>
    </subcellularLocation>
</comment>
<comment type="caution">
    <text evidence="5">The sequence shown here is derived from an EMBL/GenBank/DDBJ whole genome shotgun (WGS) entry which is preliminary data.</text>
</comment>
<comment type="similarity">
    <text evidence="2">Belongs to the DDB1 family.</text>
</comment>
<dbReference type="AlphaFoldDB" id="A0A922M448"/>
<gene>
    <name evidence="5" type="ORF">HF086_008026</name>
</gene>
<feature type="domain" description="RSE1/DDB1/CPSF1 C-terminal" evidence="4">
    <location>
        <begin position="198"/>
        <end position="316"/>
    </location>
</feature>
<dbReference type="InterPro" id="IPR050358">
    <property type="entry name" value="RSE1/DDB1/CFT1"/>
</dbReference>
<organism evidence="5 6">
    <name type="scientific">Spodoptera exigua</name>
    <name type="common">Beet armyworm</name>
    <name type="synonym">Noctua fulgens</name>
    <dbReference type="NCBI Taxonomy" id="7107"/>
    <lineage>
        <taxon>Eukaryota</taxon>
        <taxon>Metazoa</taxon>
        <taxon>Ecdysozoa</taxon>
        <taxon>Arthropoda</taxon>
        <taxon>Hexapoda</taxon>
        <taxon>Insecta</taxon>
        <taxon>Pterygota</taxon>
        <taxon>Neoptera</taxon>
        <taxon>Endopterygota</taxon>
        <taxon>Lepidoptera</taxon>
        <taxon>Glossata</taxon>
        <taxon>Ditrysia</taxon>
        <taxon>Noctuoidea</taxon>
        <taxon>Noctuidae</taxon>
        <taxon>Amphipyrinae</taxon>
        <taxon>Spodoptera</taxon>
    </lineage>
</organism>
<evidence type="ECO:0000256" key="2">
    <source>
        <dbReference type="ARBA" id="ARBA00007453"/>
    </source>
</evidence>
<feature type="domain" description="RSE1/DDB1/CPSF1 C-terminal" evidence="4">
    <location>
        <begin position="92"/>
        <end position="189"/>
    </location>
</feature>
<evidence type="ECO:0000313" key="6">
    <source>
        <dbReference type="Proteomes" id="UP000814243"/>
    </source>
</evidence>
<sequence length="357" mass="39732">MYRRAVMYIVRGAQTFGVITMRVDKLEWGAGGGAAGVAVRASASTAAAAVSGAPPAQPKHAPNALDLEVHNLLILDNHTFEVLHAHQLMTNEFAMSLGRILLFHWSEGKLVQIAEKEIKGGCYTLVEFNGKLLATINSTVRLFEWTSEKELRLECSHFNNIVALYLKVKGDFILVGDLMRSMSLLQYKQMFDDVYYVYSAATTDEERQQMSYMGQFHLGDMVNVMRGGSLVAQHADSAAPVHNPVLLATVTGSICLVVQLAPELYEFLHQLEERLTHTIKSVGKIPHSFWRSFNTDIKTEPAEGFIDGDLIESFLDLSREMQQETVQGLQIDDGGGMMRDATVDDLIKIVEDLTRIH</sequence>
<dbReference type="GO" id="GO:0005634">
    <property type="term" value="C:nucleus"/>
    <property type="evidence" value="ECO:0007669"/>
    <property type="project" value="UniProtKB-SubCell"/>
</dbReference>
<dbReference type="Proteomes" id="UP000814243">
    <property type="component" value="Unassembled WGS sequence"/>
</dbReference>
<protein>
    <recommendedName>
        <fullName evidence="4">RSE1/DDB1/CPSF1 C-terminal domain-containing protein</fullName>
    </recommendedName>
</protein>
<dbReference type="FunFam" id="1.10.150.910:FF:000003">
    <property type="entry name" value="DNA damage-binding protein 1a"/>
    <property type="match status" value="1"/>
</dbReference>
<proteinExistence type="inferred from homology"/>
<evidence type="ECO:0000313" key="5">
    <source>
        <dbReference type="EMBL" id="KAH9630056.1"/>
    </source>
</evidence>
<dbReference type="Gene3D" id="2.130.10.10">
    <property type="entry name" value="YVTN repeat-like/Quinoprotein amine dehydrogenase"/>
    <property type="match status" value="3"/>
</dbReference>
<accession>A0A922M448</accession>
<dbReference type="PANTHER" id="PTHR10644">
    <property type="entry name" value="DNA REPAIR/RNA PROCESSING CPSF FAMILY"/>
    <property type="match status" value="1"/>
</dbReference>
<reference evidence="5" key="1">
    <citation type="journal article" date="2021" name="G3 (Bethesda)">
        <title>Genome and transcriptome analysis of the beet armyworm Spodoptera exigua reveals targets for pest control. .</title>
        <authorList>
            <person name="Simon S."/>
            <person name="Breeschoten T."/>
            <person name="Jansen H.J."/>
            <person name="Dirks R.P."/>
            <person name="Schranz M.E."/>
            <person name="Ros V.I.D."/>
        </authorList>
    </citation>
    <scope>NUCLEOTIDE SEQUENCE</scope>
    <source>
        <strain evidence="5">TB_SE_WUR_2020</strain>
    </source>
</reference>
<name>A0A922M448_SPOEX</name>
<dbReference type="Gene3D" id="1.10.150.910">
    <property type="match status" value="1"/>
</dbReference>
<evidence type="ECO:0000259" key="4">
    <source>
        <dbReference type="Pfam" id="PF03178"/>
    </source>
</evidence>